<evidence type="ECO:0000313" key="2">
    <source>
        <dbReference type="Proteomes" id="UP001148838"/>
    </source>
</evidence>
<organism evidence="1 2">
    <name type="scientific">Periplaneta americana</name>
    <name type="common">American cockroach</name>
    <name type="synonym">Blatta americana</name>
    <dbReference type="NCBI Taxonomy" id="6978"/>
    <lineage>
        <taxon>Eukaryota</taxon>
        <taxon>Metazoa</taxon>
        <taxon>Ecdysozoa</taxon>
        <taxon>Arthropoda</taxon>
        <taxon>Hexapoda</taxon>
        <taxon>Insecta</taxon>
        <taxon>Pterygota</taxon>
        <taxon>Neoptera</taxon>
        <taxon>Polyneoptera</taxon>
        <taxon>Dictyoptera</taxon>
        <taxon>Blattodea</taxon>
        <taxon>Blattoidea</taxon>
        <taxon>Blattidae</taxon>
        <taxon>Blattinae</taxon>
        <taxon>Periplaneta</taxon>
    </lineage>
</organism>
<proteinExistence type="predicted"/>
<sequence length="132" mass="14852">MKKFLAGHRFGTDAEVLPTVRRWLYSIRTDFNEQDIPKLAAQGQLLANQFTDMNPLNFYLWGRLKALVYTSAVPNVEVQQRIEHACGIVRNEILALSAALAVLMLKQPSPPKTNTAWRGRFVAHHAGLRSPA</sequence>
<evidence type="ECO:0000313" key="1">
    <source>
        <dbReference type="EMBL" id="KAJ4437032.1"/>
    </source>
</evidence>
<keyword evidence="2" id="KW-1185">Reference proteome</keyword>
<gene>
    <name evidence="1" type="ORF">ANN_17166</name>
</gene>
<protein>
    <submittedName>
        <fullName evidence="1">Uncharacterized protein</fullName>
    </submittedName>
</protein>
<dbReference type="EMBL" id="JAJSOF020000021">
    <property type="protein sequence ID" value="KAJ4437032.1"/>
    <property type="molecule type" value="Genomic_DNA"/>
</dbReference>
<dbReference type="Proteomes" id="UP001148838">
    <property type="component" value="Unassembled WGS sequence"/>
</dbReference>
<accession>A0ABQ8STL2</accession>
<comment type="caution">
    <text evidence="1">The sequence shown here is derived from an EMBL/GenBank/DDBJ whole genome shotgun (WGS) entry which is preliminary data.</text>
</comment>
<reference evidence="1 2" key="1">
    <citation type="journal article" date="2022" name="Allergy">
        <title>Genome assembly and annotation of Periplaneta americana reveal a comprehensive cockroach allergen profile.</title>
        <authorList>
            <person name="Wang L."/>
            <person name="Xiong Q."/>
            <person name="Saelim N."/>
            <person name="Wang L."/>
            <person name="Nong W."/>
            <person name="Wan A.T."/>
            <person name="Shi M."/>
            <person name="Liu X."/>
            <person name="Cao Q."/>
            <person name="Hui J.H.L."/>
            <person name="Sookrung N."/>
            <person name="Leung T.F."/>
            <person name="Tungtrongchitr A."/>
            <person name="Tsui S.K.W."/>
        </authorList>
    </citation>
    <scope>NUCLEOTIDE SEQUENCE [LARGE SCALE GENOMIC DNA]</scope>
    <source>
        <strain evidence="1">PWHHKU_190912</strain>
    </source>
</reference>
<name>A0ABQ8STL2_PERAM</name>